<evidence type="ECO:0000313" key="1">
    <source>
        <dbReference type="EMBL" id="DAG04905.1"/>
    </source>
</evidence>
<dbReference type="EMBL" id="BK016245">
    <property type="protein sequence ID" value="DAG04905.1"/>
    <property type="molecule type" value="Genomic_DNA"/>
</dbReference>
<name>A0A8S5VDQ4_9CAUD</name>
<sequence length="86" mass="10142">MYNVDEHDFKVKIHDGWLIATESADKESFPGMGIFYSKDGETFSWDDLITIVEQDAENDKIRTDLYKKGREDCCYIFDYEDGELRE</sequence>
<accession>A0A8S5VDQ4</accession>
<proteinExistence type="predicted"/>
<protein>
    <submittedName>
        <fullName evidence="1">Uncharacterized protein</fullName>
    </submittedName>
</protein>
<reference evidence="1" key="1">
    <citation type="journal article" date="2021" name="Proc. Natl. Acad. Sci. U.S.A.">
        <title>A Catalog of Tens of Thousands of Viruses from Human Metagenomes Reveals Hidden Associations with Chronic Diseases.</title>
        <authorList>
            <person name="Tisza M.J."/>
            <person name="Buck C.B."/>
        </authorList>
    </citation>
    <scope>NUCLEOTIDE SEQUENCE</scope>
    <source>
        <strain evidence="1">CtGa111</strain>
    </source>
</reference>
<organism evidence="1">
    <name type="scientific">Siphoviridae sp. ctGa111</name>
    <dbReference type="NCBI Taxonomy" id="2825413"/>
    <lineage>
        <taxon>Viruses</taxon>
        <taxon>Duplodnaviria</taxon>
        <taxon>Heunggongvirae</taxon>
        <taxon>Uroviricota</taxon>
        <taxon>Caudoviricetes</taxon>
    </lineage>
</organism>